<dbReference type="PANTHER" id="PTHR45982">
    <property type="entry name" value="REGULATOR OF CHROMOSOME CONDENSATION"/>
    <property type="match status" value="1"/>
</dbReference>
<feature type="repeat" description="RCC1" evidence="3">
    <location>
        <begin position="14"/>
        <end position="68"/>
    </location>
</feature>
<gene>
    <name evidence="5" type="ORF">Slin15195_G090420</name>
</gene>
<accession>A0A9Q9B197</accession>
<dbReference type="PROSITE" id="PS50012">
    <property type="entry name" value="RCC1_3"/>
    <property type="match status" value="3"/>
</dbReference>
<dbReference type="Pfam" id="PF25390">
    <property type="entry name" value="WD40_RLD"/>
    <property type="match status" value="1"/>
</dbReference>
<dbReference type="SUPFAM" id="SSF50985">
    <property type="entry name" value="RCC1/BLIP-II"/>
    <property type="match status" value="1"/>
</dbReference>
<dbReference type="Gene3D" id="2.130.10.30">
    <property type="entry name" value="Regulator of chromosome condensation 1/beta-lactamase-inhibitor protein II"/>
    <property type="match status" value="2"/>
</dbReference>
<feature type="repeat" description="RCC1" evidence="3">
    <location>
        <begin position="180"/>
        <end position="229"/>
    </location>
</feature>
<dbReference type="GO" id="GO:0005737">
    <property type="term" value="C:cytoplasm"/>
    <property type="evidence" value="ECO:0007669"/>
    <property type="project" value="TreeGrafter"/>
</dbReference>
<sequence length="375" mass="40134">MASNCEHSNLLPKYKLYAFGSNGSGQLGIGHTEDVSLPEECKGNWVSKCSTIRQLAGGGNHTIAVFTDRAFASVGDNRDGRCMTAQERQIHTTWQQYQFPPDFEMVFLGHVAATWSASFATCEAETPYVSGTGNSGEIGLGPGISTTDGAFQVIEMNPRHEPVVKIVASMGHVVVVLESGEVLGWGRGRKGQLGRPAENMWTPRRFEDILFKVVDAACGKDFTVLFGEPSKGELLVLGLAGSDRFGVKRDAPDSLPGWKQVAASWGSIYVLMESGELKAWGRNDHGQLPPSGLPLLDSIAAGSEHCLGLTRDGKVLAWGWGEHGNCGMPIDKNGDVKGRWNEIATVSQLPASAVFAGCATSFIAVQMPRLAGKPS</sequence>
<dbReference type="InterPro" id="IPR009091">
    <property type="entry name" value="RCC1/BLIP-II"/>
</dbReference>
<evidence type="ECO:0000313" key="5">
    <source>
        <dbReference type="EMBL" id="USW55723.1"/>
    </source>
</evidence>
<dbReference type="EMBL" id="CP099424">
    <property type="protein sequence ID" value="USW55723.1"/>
    <property type="molecule type" value="Genomic_DNA"/>
</dbReference>
<dbReference type="AlphaFoldDB" id="A0A9Q9B197"/>
<evidence type="ECO:0000256" key="1">
    <source>
        <dbReference type="ARBA" id="ARBA00022658"/>
    </source>
</evidence>
<keyword evidence="1" id="KW-0344">Guanine-nucleotide releasing factor</keyword>
<name>A0A9Q9B197_9PEZI</name>
<dbReference type="InterPro" id="IPR058923">
    <property type="entry name" value="RCC1-like_dom"/>
</dbReference>
<protein>
    <submittedName>
        <fullName evidence="5">Regulator of chromosome condensation 1/beta-lactamase-inhibitor protein II</fullName>
    </submittedName>
</protein>
<dbReference type="PRINTS" id="PR00633">
    <property type="entry name" value="RCCNDNSATION"/>
</dbReference>
<evidence type="ECO:0000313" key="6">
    <source>
        <dbReference type="Proteomes" id="UP001056384"/>
    </source>
</evidence>
<reference evidence="5" key="1">
    <citation type="submission" date="2022-06" db="EMBL/GenBank/DDBJ databases">
        <title>Complete genome sequences of two strains of the flax pathogen Septoria linicola.</title>
        <authorList>
            <person name="Lapalu N."/>
            <person name="Simon A."/>
            <person name="Demenou B."/>
            <person name="Paumier D."/>
            <person name="Guillot M.-P."/>
            <person name="Gout L."/>
            <person name="Valade R."/>
        </authorList>
    </citation>
    <scope>NUCLEOTIDE SEQUENCE</scope>
    <source>
        <strain evidence="5">SE15195</strain>
    </source>
</reference>
<feature type="domain" description="RCC1-like" evidence="4">
    <location>
        <begin position="15"/>
        <end position="335"/>
    </location>
</feature>
<dbReference type="InterPro" id="IPR051553">
    <property type="entry name" value="Ran_GTPase-activating"/>
</dbReference>
<evidence type="ECO:0000256" key="3">
    <source>
        <dbReference type="PROSITE-ProRule" id="PRU00235"/>
    </source>
</evidence>
<dbReference type="GO" id="GO:0005085">
    <property type="term" value="F:guanyl-nucleotide exchange factor activity"/>
    <property type="evidence" value="ECO:0007669"/>
    <property type="project" value="TreeGrafter"/>
</dbReference>
<proteinExistence type="predicted"/>
<evidence type="ECO:0000259" key="4">
    <source>
        <dbReference type="Pfam" id="PF25390"/>
    </source>
</evidence>
<dbReference type="InterPro" id="IPR000408">
    <property type="entry name" value="Reg_chr_condens"/>
</dbReference>
<keyword evidence="2" id="KW-0677">Repeat</keyword>
<keyword evidence="6" id="KW-1185">Reference proteome</keyword>
<dbReference type="Proteomes" id="UP001056384">
    <property type="component" value="Chromosome 7"/>
</dbReference>
<organism evidence="5 6">
    <name type="scientific">Septoria linicola</name>
    <dbReference type="NCBI Taxonomy" id="215465"/>
    <lineage>
        <taxon>Eukaryota</taxon>
        <taxon>Fungi</taxon>
        <taxon>Dikarya</taxon>
        <taxon>Ascomycota</taxon>
        <taxon>Pezizomycotina</taxon>
        <taxon>Dothideomycetes</taxon>
        <taxon>Dothideomycetidae</taxon>
        <taxon>Mycosphaerellales</taxon>
        <taxon>Mycosphaerellaceae</taxon>
        <taxon>Septoria</taxon>
    </lineage>
</organism>
<feature type="repeat" description="RCC1" evidence="3">
    <location>
        <begin position="275"/>
        <end position="312"/>
    </location>
</feature>
<dbReference type="PANTHER" id="PTHR45982:SF5">
    <property type="entry name" value="RCC DOMAIN-CONTAINING PROTEIN ATS1"/>
    <property type="match status" value="1"/>
</dbReference>
<evidence type="ECO:0000256" key="2">
    <source>
        <dbReference type="ARBA" id="ARBA00022737"/>
    </source>
</evidence>